<gene>
    <name evidence="2" type="ORF">QYE76_011745</name>
</gene>
<evidence type="ECO:0000313" key="2">
    <source>
        <dbReference type="EMBL" id="KAK1695048.1"/>
    </source>
</evidence>
<dbReference type="PANTHER" id="PTHR37984">
    <property type="entry name" value="PROTEIN CBG26694"/>
    <property type="match status" value="1"/>
</dbReference>
<name>A0AAD8TZG6_LOLMU</name>
<organism evidence="2 3">
    <name type="scientific">Lolium multiflorum</name>
    <name type="common">Italian ryegrass</name>
    <name type="synonym">Lolium perenne subsp. multiflorum</name>
    <dbReference type="NCBI Taxonomy" id="4521"/>
    <lineage>
        <taxon>Eukaryota</taxon>
        <taxon>Viridiplantae</taxon>
        <taxon>Streptophyta</taxon>
        <taxon>Embryophyta</taxon>
        <taxon>Tracheophyta</taxon>
        <taxon>Spermatophyta</taxon>
        <taxon>Magnoliopsida</taxon>
        <taxon>Liliopsida</taxon>
        <taxon>Poales</taxon>
        <taxon>Poaceae</taxon>
        <taxon>BOP clade</taxon>
        <taxon>Pooideae</taxon>
        <taxon>Poodae</taxon>
        <taxon>Poeae</taxon>
        <taxon>Poeae Chloroplast Group 2 (Poeae type)</taxon>
        <taxon>Loliodinae</taxon>
        <taxon>Loliinae</taxon>
        <taxon>Lolium</taxon>
    </lineage>
</organism>
<accession>A0AAD8TZG6</accession>
<dbReference type="Proteomes" id="UP001231189">
    <property type="component" value="Unassembled WGS sequence"/>
</dbReference>
<evidence type="ECO:0000256" key="1">
    <source>
        <dbReference type="SAM" id="MobiDB-lite"/>
    </source>
</evidence>
<protein>
    <submittedName>
        <fullName evidence="2">Uncharacterized protein</fullName>
    </submittedName>
</protein>
<reference evidence="2" key="1">
    <citation type="submission" date="2023-07" db="EMBL/GenBank/DDBJ databases">
        <title>A chromosome-level genome assembly of Lolium multiflorum.</title>
        <authorList>
            <person name="Chen Y."/>
            <person name="Copetti D."/>
            <person name="Kolliker R."/>
            <person name="Studer B."/>
        </authorList>
    </citation>
    <scope>NUCLEOTIDE SEQUENCE</scope>
    <source>
        <strain evidence="2">02402/16</strain>
        <tissue evidence="2">Leaf</tissue>
    </source>
</reference>
<evidence type="ECO:0000313" key="3">
    <source>
        <dbReference type="Proteomes" id="UP001231189"/>
    </source>
</evidence>
<dbReference type="InterPro" id="IPR050951">
    <property type="entry name" value="Retrovirus_Pol_polyprotein"/>
</dbReference>
<dbReference type="PANTHER" id="PTHR37984:SF5">
    <property type="entry name" value="PROTEIN NYNRIN-LIKE"/>
    <property type="match status" value="1"/>
</dbReference>
<dbReference type="InterPro" id="IPR043128">
    <property type="entry name" value="Rev_trsase/Diguanyl_cyclase"/>
</dbReference>
<keyword evidence="3" id="KW-1185">Reference proteome</keyword>
<proteinExistence type="predicted"/>
<comment type="caution">
    <text evidence="2">The sequence shown here is derived from an EMBL/GenBank/DDBJ whole genome shotgun (WGS) entry which is preliminary data.</text>
</comment>
<dbReference type="InterPro" id="IPR043502">
    <property type="entry name" value="DNA/RNA_pol_sf"/>
</dbReference>
<dbReference type="SUPFAM" id="SSF54160">
    <property type="entry name" value="Chromo domain-like"/>
    <property type="match status" value="1"/>
</dbReference>
<sequence>MAITLEALAAQMSTALTGLASAAETAKQNTESCKELRLTTERILKSQDALSVKVGAVETQMLNMGTRITSLESSVNKVLDATTSPDGRREVIQHQGTASERALDNEKNKYPLPVVDELLDELSGSQYFTKLDLRSGYHQIRLVPGEEYKTAFKTHHGHWEFKKKLQYLGHVISAEGVAADPSKIQAIKQWPVPNTVKQCDDTTGSPVPLQVIDTKEIKTGKSYVTLCQVQWSGLPNSWCTWENHARLLQDYPDAPAWGQAGLQGVGNVMDVGSSGTLGRPKETSSPGSDGSAKTTQDVDCK</sequence>
<feature type="region of interest" description="Disordered" evidence="1">
    <location>
        <begin position="268"/>
        <end position="301"/>
    </location>
</feature>
<dbReference type="SUPFAM" id="SSF56672">
    <property type="entry name" value="DNA/RNA polymerases"/>
    <property type="match status" value="1"/>
</dbReference>
<dbReference type="Gene3D" id="3.30.70.270">
    <property type="match status" value="1"/>
</dbReference>
<dbReference type="Gene3D" id="3.10.10.10">
    <property type="entry name" value="HIV Type 1 Reverse Transcriptase, subunit A, domain 1"/>
    <property type="match status" value="1"/>
</dbReference>
<dbReference type="AlphaFoldDB" id="A0AAD8TZG6"/>
<dbReference type="InterPro" id="IPR016197">
    <property type="entry name" value="Chromo-like_dom_sf"/>
</dbReference>
<feature type="compositionally biased region" description="Polar residues" evidence="1">
    <location>
        <begin position="283"/>
        <end position="295"/>
    </location>
</feature>
<dbReference type="EMBL" id="JAUUTY010000001">
    <property type="protein sequence ID" value="KAK1695048.1"/>
    <property type="molecule type" value="Genomic_DNA"/>
</dbReference>